<comment type="caution">
    <text evidence="1">The sequence shown here is derived from an EMBL/GenBank/DDBJ whole genome shotgun (WGS) entry which is preliminary data.</text>
</comment>
<evidence type="ECO:0000313" key="2">
    <source>
        <dbReference type="Proteomes" id="UP000650424"/>
    </source>
</evidence>
<dbReference type="Proteomes" id="UP000650424">
    <property type="component" value="Unassembled WGS sequence"/>
</dbReference>
<accession>A0ABR6ZMI9</accession>
<protein>
    <recommendedName>
        <fullName evidence="3">Phage tail collar domain-containing protein</fullName>
    </recommendedName>
</protein>
<dbReference type="EMBL" id="JACOGF010000003">
    <property type="protein sequence ID" value="MBC3917116.1"/>
    <property type="molecule type" value="Genomic_DNA"/>
</dbReference>
<organism evidence="1 2">
    <name type="scientific">Undibacterium hunanense</name>
    <dbReference type="NCBI Taxonomy" id="2762292"/>
    <lineage>
        <taxon>Bacteria</taxon>
        <taxon>Pseudomonadati</taxon>
        <taxon>Pseudomonadota</taxon>
        <taxon>Betaproteobacteria</taxon>
        <taxon>Burkholderiales</taxon>
        <taxon>Oxalobacteraceae</taxon>
        <taxon>Undibacterium</taxon>
    </lineage>
</organism>
<name>A0ABR6ZMI9_9BURK</name>
<gene>
    <name evidence="1" type="ORF">H8L32_06485</name>
</gene>
<dbReference type="RefSeq" id="WP_186946374.1">
    <property type="nucleotide sequence ID" value="NZ_JACOGF010000003.1"/>
</dbReference>
<evidence type="ECO:0000313" key="1">
    <source>
        <dbReference type="EMBL" id="MBC3917116.1"/>
    </source>
</evidence>
<evidence type="ECO:0008006" key="3">
    <source>
        <dbReference type="Google" id="ProtNLM"/>
    </source>
</evidence>
<proteinExistence type="predicted"/>
<reference evidence="1 2" key="1">
    <citation type="submission" date="2020-08" db="EMBL/GenBank/DDBJ databases">
        <title>Novel species isolated from subtropical streams in China.</title>
        <authorList>
            <person name="Lu H."/>
        </authorList>
    </citation>
    <scope>NUCLEOTIDE SEQUENCE [LARGE SCALE GENOMIC DNA]</scope>
    <source>
        <strain evidence="1 2">CY18W</strain>
    </source>
</reference>
<dbReference type="SUPFAM" id="SSF88874">
    <property type="entry name" value="Receptor-binding domain of short tail fibre protein gp12"/>
    <property type="match status" value="1"/>
</dbReference>
<keyword evidence="2" id="KW-1185">Reference proteome</keyword>
<sequence length="371" mass="39469">MKPLAIAVAAACTISPELSRADCRDVIELSKVASEVVQGSAELETTARAFCKEYASAKANNKSMNVGGNYGPLSASFGQSSASAEQIASKYCDASDSSRARTDAFRQYVESIAPGAFSAYERCVSLAGSGVTISVSKAAILPLYFGANVSFQSNENLAVQILDFAASPDVTCKWKNGQGPASTQTKLQANTADVLQCTRQSDQNKSAVQIFPKSKPNSSLDFEWDKYQRGVPVDLLAQLSKQTALSTAALNQATQSLQASVVGFVSMKCPEGWKEYGPAYGRFLRGVDRVKTNDPDGERAVGSKQDDEFMSHDHTRPKAVYDAGGPIPGSVQAGTSLGYTYDGYRPAPKTGLAGGKETRPKNVAVLYCIKT</sequence>